<evidence type="ECO:0000313" key="2">
    <source>
        <dbReference type="Proteomes" id="UP000182152"/>
    </source>
</evidence>
<protein>
    <submittedName>
        <fullName evidence="1">Uncharacterized protein</fullName>
    </submittedName>
</protein>
<sequence length="43" mass="5325">MCIYNQEPFYHETIQGKTPLRHYSFLQILKEKSYFPKNFSLFH</sequence>
<dbReference type="STRING" id="150033.RV14_GL002378"/>
<dbReference type="EMBL" id="JXLB01000009">
    <property type="protein sequence ID" value="OJG81835.1"/>
    <property type="molecule type" value="Genomic_DNA"/>
</dbReference>
<dbReference type="Proteomes" id="UP000182152">
    <property type="component" value="Unassembled WGS sequence"/>
</dbReference>
<gene>
    <name evidence="1" type="ORF">RV14_GL002378</name>
</gene>
<accession>A0A1L8WLD2</accession>
<organism evidence="1 2">
    <name type="scientific">Enterococcus ratti</name>
    <dbReference type="NCBI Taxonomy" id="150033"/>
    <lineage>
        <taxon>Bacteria</taxon>
        <taxon>Bacillati</taxon>
        <taxon>Bacillota</taxon>
        <taxon>Bacilli</taxon>
        <taxon>Lactobacillales</taxon>
        <taxon>Enterococcaceae</taxon>
        <taxon>Enterococcus</taxon>
    </lineage>
</organism>
<evidence type="ECO:0000313" key="1">
    <source>
        <dbReference type="EMBL" id="OJG81835.1"/>
    </source>
</evidence>
<name>A0A1L8WLD2_9ENTE</name>
<reference evidence="1 2" key="1">
    <citation type="submission" date="2014-12" db="EMBL/GenBank/DDBJ databases">
        <title>Draft genome sequences of 29 type strains of Enterococci.</title>
        <authorList>
            <person name="Zhong Z."/>
            <person name="Sun Z."/>
            <person name="Liu W."/>
            <person name="Zhang W."/>
            <person name="Zhang H."/>
        </authorList>
    </citation>
    <scope>NUCLEOTIDE SEQUENCE [LARGE SCALE GENOMIC DNA]</scope>
    <source>
        <strain evidence="1 2">DSM 15687</strain>
    </source>
</reference>
<dbReference type="AlphaFoldDB" id="A0A1L8WLD2"/>
<keyword evidence="2" id="KW-1185">Reference proteome</keyword>
<proteinExistence type="predicted"/>
<comment type="caution">
    <text evidence="1">The sequence shown here is derived from an EMBL/GenBank/DDBJ whole genome shotgun (WGS) entry which is preliminary data.</text>
</comment>